<evidence type="ECO:0000313" key="3">
    <source>
        <dbReference type="EMBL" id="CAD8145738.1"/>
    </source>
</evidence>
<proteinExistence type="predicted"/>
<dbReference type="GO" id="GO:0006364">
    <property type="term" value="P:rRNA processing"/>
    <property type="evidence" value="ECO:0007669"/>
    <property type="project" value="InterPro"/>
</dbReference>
<name>A0A8S1T237_9CILI</name>
<sequence>MGKDFRGGKDDVIGGGRGAPRDRGGGRGGRMGGASKAFVVPHPKLAGVFVAKGQQEAFVTKNMVSRESVQNEKRISVEDKQTGEKVQYRVWNPFRSKIATSIIGDVNDIFIKPGAKVLFFGTASGTAISQSKCGFINEYHNQVMGLIGIGLIDISIVEAKSLRMTSSRITQRDNYKFLGLHQYLDCQLQQVFGEYYLQSLFVTSVLNFEIIDMQIKFAQSYNSPILYYKSSEQVKQQQFERIHFSPNLIGEFVQLISYREISGYKWVQSNVSQRFDTPYHEKWMLELCLPMFLILAILIPIYFFYGLYSNSNLLDDKKVRFQWGYLYNEYTKRAYFSEVIKILQKELMIIFLTYYDDNVIIKATIISLIIGVYLELSLKYQPYNLNNLNKLDFYSTNVCLASMALAIGVYVSEQSNSQEIQIPYAIVISILNFHITDTQISKILAEYLIEKTSNLDEKMDKLRNSIRNIFPFLQYIPSMRKNIS</sequence>
<keyword evidence="2" id="KW-0812">Transmembrane</keyword>
<dbReference type="GO" id="GO:0008168">
    <property type="term" value="F:methyltransferase activity"/>
    <property type="evidence" value="ECO:0007669"/>
    <property type="project" value="InterPro"/>
</dbReference>
<dbReference type="GO" id="GO:0003723">
    <property type="term" value="F:RNA binding"/>
    <property type="evidence" value="ECO:0007669"/>
    <property type="project" value="InterPro"/>
</dbReference>
<dbReference type="EMBL" id="CAJJDO010000014">
    <property type="protein sequence ID" value="CAD8145738.1"/>
    <property type="molecule type" value="Genomic_DNA"/>
</dbReference>
<dbReference type="AlphaFoldDB" id="A0A8S1T237"/>
<keyword evidence="4" id="KW-1185">Reference proteome</keyword>
<dbReference type="Proteomes" id="UP000689195">
    <property type="component" value="Unassembled WGS sequence"/>
</dbReference>
<feature type="transmembrane region" description="Helical" evidence="2">
    <location>
        <begin position="391"/>
        <end position="411"/>
    </location>
</feature>
<comment type="caution">
    <text evidence="3">The sequence shown here is derived from an EMBL/GenBank/DDBJ whole genome shotgun (WGS) entry which is preliminary data.</text>
</comment>
<evidence type="ECO:0000313" key="4">
    <source>
        <dbReference type="Proteomes" id="UP000689195"/>
    </source>
</evidence>
<dbReference type="PANTHER" id="PTHR11319:SF35">
    <property type="entry name" value="OUTER MEMBRANE PROTEIN PMPC-RELATED"/>
    <property type="match status" value="1"/>
</dbReference>
<protein>
    <submittedName>
        <fullName evidence="3">Uncharacterized protein</fullName>
    </submittedName>
</protein>
<feature type="transmembrane region" description="Helical" evidence="2">
    <location>
        <begin position="283"/>
        <end position="305"/>
    </location>
</feature>
<reference evidence="3" key="1">
    <citation type="submission" date="2021-01" db="EMBL/GenBank/DDBJ databases">
        <authorList>
            <consortium name="Genoscope - CEA"/>
            <person name="William W."/>
        </authorList>
    </citation>
    <scope>NUCLEOTIDE SEQUENCE</scope>
</reference>
<dbReference type="Pfam" id="PF01269">
    <property type="entry name" value="Fibrillarin"/>
    <property type="match status" value="1"/>
</dbReference>
<dbReference type="InterPro" id="IPR000692">
    <property type="entry name" value="Fibrillarin"/>
</dbReference>
<feature type="region of interest" description="Disordered" evidence="1">
    <location>
        <begin position="1"/>
        <end position="34"/>
    </location>
</feature>
<feature type="transmembrane region" description="Helical" evidence="2">
    <location>
        <begin position="359"/>
        <end position="379"/>
    </location>
</feature>
<dbReference type="SMART" id="SM01206">
    <property type="entry name" value="Fibrillarin"/>
    <property type="match status" value="1"/>
</dbReference>
<organism evidence="3 4">
    <name type="scientific">Paramecium pentaurelia</name>
    <dbReference type="NCBI Taxonomy" id="43138"/>
    <lineage>
        <taxon>Eukaryota</taxon>
        <taxon>Sar</taxon>
        <taxon>Alveolata</taxon>
        <taxon>Ciliophora</taxon>
        <taxon>Intramacronucleata</taxon>
        <taxon>Oligohymenophorea</taxon>
        <taxon>Peniculida</taxon>
        <taxon>Parameciidae</taxon>
        <taxon>Paramecium</taxon>
    </lineage>
</organism>
<keyword evidence="2" id="KW-0472">Membrane</keyword>
<feature type="compositionally biased region" description="Basic and acidic residues" evidence="1">
    <location>
        <begin position="1"/>
        <end position="12"/>
    </location>
</feature>
<gene>
    <name evidence="3" type="ORF">PPENT_87.1.T0140406</name>
</gene>
<evidence type="ECO:0000256" key="1">
    <source>
        <dbReference type="SAM" id="MobiDB-lite"/>
    </source>
</evidence>
<dbReference type="PANTHER" id="PTHR11319">
    <property type="entry name" value="G PROTEIN-COUPLED RECEPTOR-RELATED"/>
    <property type="match status" value="1"/>
</dbReference>
<accession>A0A8S1T237</accession>
<keyword evidence="2" id="KW-1133">Transmembrane helix</keyword>
<evidence type="ECO:0000256" key="2">
    <source>
        <dbReference type="SAM" id="Phobius"/>
    </source>
</evidence>
<dbReference type="OrthoDB" id="77931at2759"/>